<dbReference type="AlphaFoldDB" id="A0A8H7RNJ7"/>
<comment type="caution">
    <text evidence="2">The sequence shown here is derived from an EMBL/GenBank/DDBJ whole genome shotgun (WGS) entry which is preliminary data.</text>
</comment>
<gene>
    <name evidence="2" type="ORF">INT47_000863</name>
</gene>
<dbReference type="Proteomes" id="UP000603453">
    <property type="component" value="Unassembled WGS sequence"/>
</dbReference>
<protein>
    <submittedName>
        <fullName evidence="2">Uncharacterized protein</fullName>
    </submittedName>
</protein>
<organism evidence="2 3">
    <name type="scientific">Mucor saturninus</name>
    <dbReference type="NCBI Taxonomy" id="64648"/>
    <lineage>
        <taxon>Eukaryota</taxon>
        <taxon>Fungi</taxon>
        <taxon>Fungi incertae sedis</taxon>
        <taxon>Mucoromycota</taxon>
        <taxon>Mucoromycotina</taxon>
        <taxon>Mucoromycetes</taxon>
        <taxon>Mucorales</taxon>
        <taxon>Mucorineae</taxon>
        <taxon>Mucoraceae</taxon>
        <taxon>Mucor</taxon>
    </lineage>
</organism>
<reference evidence="2" key="1">
    <citation type="submission" date="2020-12" db="EMBL/GenBank/DDBJ databases">
        <title>Metabolic potential, ecology and presence of endohyphal bacteria is reflected in genomic diversity of Mucoromycotina.</title>
        <authorList>
            <person name="Muszewska A."/>
            <person name="Okrasinska A."/>
            <person name="Steczkiewicz K."/>
            <person name="Drgas O."/>
            <person name="Orlowska M."/>
            <person name="Perlinska-Lenart U."/>
            <person name="Aleksandrzak-Piekarczyk T."/>
            <person name="Szatraj K."/>
            <person name="Zielenkiewicz U."/>
            <person name="Pilsyk S."/>
            <person name="Malc E."/>
            <person name="Mieczkowski P."/>
            <person name="Kruszewska J.S."/>
            <person name="Biernat P."/>
            <person name="Pawlowska J."/>
        </authorList>
    </citation>
    <scope>NUCLEOTIDE SEQUENCE</scope>
    <source>
        <strain evidence="2">WA0000017839</strain>
    </source>
</reference>
<evidence type="ECO:0000313" key="2">
    <source>
        <dbReference type="EMBL" id="KAG2214307.1"/>
    </source>
</evidence>
<accession>A0A8H7RNJ7</accession>
<sequence length="533" mass="60453">MGFFIRYLRKHYPKTFTTEFDVLDAFIASDYTNQAMAESEFISDIKQIASWSPCPLQKWALNQSQSFACLQKTAIKNHWTSIVFAQTNAEESKAYYLHRAKSAQENANAYLNKENAVTLNIENVPVIDKGKKAAEVSEVEEDEDEDEDKQDIPSDLTIEHHPYRTCQYSITYAGYEESSNNARTDASSKWDINNLCISDLCYSLKQTTARVVENVDPAQISDIRILVLNDIYLFDKDSSFSVSKYFHSHVHNAIKPTLFFGSNTINKGLDCYNWCTQLETCPPVDWLPSLTLCAEFLTSACKSGNVLDVHTAQVLTQILPMLINGPMDDTVEDSYVHHYLSPLLCSVFSSDSRLRLNWANGQLKSETTNSFKPDFTVYNLSGSAKCVILIAEFKHKDQNSYVESDLVKLGKQMKLTLNLLIKDGVKKPKVCGIHCEGEEVYTFIMDMPSPKLYRMCNVSKIKLFKNLDQISLLPSILSHLLYLKTIACETASKIEDAILFKYDNLKRPSPNPPTDWISSSSVTVNRVPKRQKK</sequence>
<dbReference type="OrthoDB" id="2263377at2759"/>
<keyword evidence="3" id="KW-1185">Reference proteome</keyword>
<dbReference type="EMBL" id="JAEPRD010000001">
    <property type="protein sequence ID" value="KAG2214307.1"/>
    <property type="molecule type" value="Genomic_DNA"/>
</dbReference>
<feature type="region of interest" description="Disordered" evidence="1">
    <location>
        <begin position="510"/>
        <end position="533"/>
    </location>
</feature>
<proteinExistence type="predicted"/>
<evidence type="ECO:0000256" key="1">
    <source>
        <dbReference type="SAM" id="MobiDB-lite"/>
    </source>
</evidence>
<evidence type="ECO:0000313" key="3">
    <source>
        <dbReference type="Proteomes" id="UP000603453"/>
    </source>
</evidence>
<name>A0A8H7RNJ7_9FUNG</name>